<keyword evidence="5 6" id="KW-0157">Chromophore</keyword>
<dbReference type="SUPFAM" id="SSF52425">
    <property type="entry name" value="Cryptochrome/photolyase, N-terminal domain"/>
    <property type="match status" value="1"/>
</dbReference>
<dbReference type="Pfam" id="PF00875">
    <property type="entry name" value="DNA_photolyase"/>
    <property type="match status" value="1"/>
</dbReference>
<dbReference type="RefSeq" id="WP_323252610.1">
    <property type="nucleotide sequence ID" value="NZ_JAYFUL010000049.1"/>
</dbReference>
<evidence type="ECO:0000256" key="2">
    <source>
        <dbReference type="ARBA" id="ARBA00001974"/>
    </source>
</evidence>
<proteinExistence type="inferred from homology"/>
<dbReference type="SUPFAM" id="SSF48173">
    <property type="entry name" value="Cryptochrome/photolyase FAD-binding domain"/>
    <property type="match status" value="1"/>
</dbReference>
<evidence type="ECO:0000256" key="4">
    <source>
        <dbReference type="ARBA" id="ARBA00022827"/>
    </source>
</evidence>
<dbReference type="InterPro" id="IPR005101">
    <property type="entry name" value="Cryptochr/Photolyase_FAD-bd"/>
</dbReference>
<dbReference type="InterPro" id="IPR036134">
    <property type="entry name" value="Crypto/Photolyase_FAD-like_sf"/>
</dbReference>
<dbReference type="EC" id="4.1.99.3" evidence="8"/>
<sequence>MINILWFKRDLRLRDNAALSVALADKKPLLMVYCFEPTIIQDPHYSPRHWQFVWEALQDLNQQLEGINPQISIKIIYSEVIPFLENLQQNIPINKIFSHEETGLKVTYDRDKAVSAFCKNNNIQWLEYQSNGVIRGKKNRENWVKDWHKYMSKSLEKPNFTHWYSENEALNSFQFQEISSPEIIFKGYAFNKTQQPGGESFAHRYLNSFLSDRAKNYAKSLSKPLASRKGCSRLSPYIAWGCISIRQVYQAGLQTSKVNPALKWQLDNFGSRLRWHCHFIQKFEMEDRMEFENLNRGYDTLSISENQEHYRAWAEGRTGFPLVDACMRCLHETGYLNFRMRAMLVSVLTHQLFHHWKEGALHLARLFLDFEPGIHYPQFQMQAGVTGINTVRMYNPIKQSQEHDSEGVFIKQWLPELQKCPVEYIHEPWKMTNLEQDFHGFHLGEDYPFPIINFEENTKIAKERIWGHRKTEGVAGEKKQIIEKHTIPTKEALQRRKKK</sequence>
<dbReference type="PRINTS" id="PR00147">
    <property type="entry name" value="DNAPHOTLYASE"/>
</dbReference>
<dbReference type="Gene3D" id="3.40.50.620">
    <property type="entry name" value="HUPs"/>
    <property type="match status" value="1"/>
</dbReference>
<dbReference type="Gene3D" id="1.25.40.80">
    <property type="match status" value="1"/>
</dbReference>
<keyword evidence="3 6" id="KW-0285">Flavoprotein</keyword>
<evidence type="ECO:0000259" key="7">
    <source>
        <dbReference type="PROSITE" id="PS51645"/>
    </source>
</evidence>
<accession>A0ABU5QT35</accession>
<dbReference type="Proteomes" id="UP001304671">
    <property type="component" value="Unassembled WGS sequence"/>
</dbReference>
<keyword evidence="8" id="KW-0456">Lyase</keyword>
<protein>
    <submittedName>
        <fullName evidence="8">Deoxyribodipyrimidine photo-lyase</fullName>
        <ecNumber evidence="8">4.1.99.3</ecNumber>
    </submittedName>
</protein>
<dbReference type="GO" id="GO:0003904">
    <property type="term" value="F:deoxyribodipyrimidine photo-lyase activity"/>
    <property type="evidence" value="ECO:0007669"/>
    <property type="project" value="UniProtKB-EC"/>
</dbReference>
<dbReference type="EMBL" id="JAYFUL010000049">
    <property type="protein sequence ID" value="MEA5260258.1"/>
    <property type="molecule type" value="Genomic_DNA"/>
</dbReference>
<organism evidence="8 9">
    <name type="scientific">Arcicella aquatica</name>
    <dbReference type="NCBI Taxonomy" id="217141"/>
    <lineage>
        <taxon>Bacteria</taxon>
        <taxon>Pseudomonadati</taxon>
        <taxon>Bacteroidota</taxon>
        <taxon>Cytophagia</taxon>
        <taxon>Cytophagales</taxon>
        <taxon>Flectobacillaceae</taxon>
        <taxon>Arcicella</taxon>
    </lineage>
</organism>
<dbReference type="Gene3D" id="1.10.579.10">
    <property type="entry name" value="DNA Cyclobutane Dipyrimidine Photolyase, subunit A, domain 3"/>
    <property type="match status" value="1"/>
</dbReference>
<evidence type="ECO:0000256" key="3">
    <source>
        <dbReference type="ARBA" id="ARBA00022630"/>
    </source>
</evidence>
<dbReference type="PANTHER" id="PTHR11455:SF9">
    <property type="entry name" value="CRYPTOCHROME CIRCADIAN CLOCK 5 ISOFORM X1"/>
    <property type="match status" value="1"/>
</dbReference>
<dbReference type="InterPro" id="IPR018394">
    <property type="entry name" value="DNA_photolyase_1_CS_C"/>
</dbReference>
<dbReference type="InterPro" id="IPR036155">
    <property type="entry name" value="Crypto/Photolyase_N_sf"/>
</dbReference>
<evidence type="ECO:0000313" key="8">
    <source>
        <dbReference type="EMBL" id="MEA5260258.1"/>
    </source>
</evidence>
<keyword evidence="9" id="KW-1185">Reference proteome</keyword>
<keyword evidence="4 6" id="KW-0274">FAD</keyword>
<dbReference type="InterPro" id="IPR002081">
    <property type="entry name" value="Cryptochrome/DNA_photolyase_1"/>
</dbReference>
<gene>
    <name evidence="8" type="ORF">VB264_20840</name>
</gene>
<name>A0ABU5QT35_9BACT</name>
<evidence type="ECO:0000256" key="5">
    <source>
        <dbReference type="ARBA" id="ARBA00022991"/>
    </source>
</evidence>
<dbReference type="Pfam" id="PF03441">
    <property type="entry name" value="FAD_binding_7"/>
    <property type="match status" value="1"/>
</dbReference>
<comment type="cofactor">
    <cofactor evidence="1">
        <name>(6R)-5,10-methylene-5,6,7,8-tetrahydrofolate</name>
        <dbReference type="ChEBI" id="CHEBI:15636"/>
    </cofactor>
</comment>
<comment type="cofactor">
    <cofactor evidence="2">
        <name>FAD</name>
        <dbReference type="ChEBI" id="CHEBI:57692"/>
    </cofactor>
</comment>
<evidence type="ECO:0000256" key="1">
    <source>
        <dbReference type="ARBA" id="ARBA00001932"/>
    </source>
</evidence>
<dbReference type="PROSITE" id="PS51645">
    <property type="entry name" value="PHR_CRY_ALPHA_BETA"/>
    <property type="match status" value="1"/>
</dbReference>
<dbReference type="InterPro" id="IPR006050">
    <property type="entry name" value="DNA_photolyase_N"/>
</dbReference>
<dbReference type="PROSITE" id="PS00394">
    <property type="entry name" value="DNA_PHOTOLYASES_1_1"/>
    <property type="match status" value="1"/>
</dbReference>
<feature type="domain" description="Photolyase/cryptochrome alpha/beta" evidence="7">
    <location>
        <begin position="1"/>
        <end position="133"/>
    </location>
</feature>
<comment type="caution">
    <text evidence="8">The sequence shown here is derived from an EMBL/GenBank/DDBJ whole genome shotgun (WGS) entry which is preliminary data.</text>
</comment>
<comment type="similarity">
    <text evidence="6">Belongs to the DNA photolyase family.</text>
</comment>
<dbReference type="PANTHER" id="PTHR11455">
    <property type="entry name" value="CRYPTOCHROME"/>
    <property type="match status" value="1"/>
</dbReference>
<evidence type="ECO:0000313" key="9">
    <source>
        <dbReference type="Proteomes" id="UP001304671"/>
    </source>
</evidence>
<dbReference type="InterPro" id="IPR014729">
    <property type="entry name" value="Rossmann-like_a/b/a_fold"/>
</dbReference>
<reference evidence="8 9" key="1">
    <citation type="submission" date="2023-12" db="EMBL/GenBank/DDBJ databases">
        <title>Novel species of the genus Arcicella isolated from rivers.</title>
        <authorList>
            <person name="Lu H."/>
        </authorList>
    </citation>
    <scope>NUCLEOTIDE SEQUENCE [LARGE SCALE GENOMIC DNA]</scope>
    <source>
        <strain evidence="8 9">LMG 21963</strain>
    </source>
</reference>
<evidence type="ECO:0000256" key="6">
    <source>
        <dbReference type="RuleBase" id="RU004182"/>
    </source>
</evidence>